<proteinExistence type="predicted"/>
<feature type="domain" description="Double-GTPase 1" evidence="1">
    <location>
        <begin position="8"/>
        <end position="279"/>
    </location>
</feature>
<reference evidence="2" key="2">
    <citation type="submission" date="2020-09" db="EMBL/GenBank/DDBJ databases">
        <authorList>
            <person name="Sun Q."/>
            <person name="Zhou Y."/>
        </authorList>
    </citation>
    <scope>NUCLEOTIDE SEQUENCE</scope>
    <source>
        <strain evidence="2">CGMCC 1.15360</strain>
    </source>
</reference>
<reference evidence="2" key="1">
    <citation type="journal article" date="2014" name="Int. J. Syst. Evol. Microbiol.">
        <title>Complete genome sequence of Corynebacterium casei LMG S-19264T (=DSM 44701T), isolated from a smear-ripened cheese.</title>
        <authorList>
            <consortium name="US DOE Joint Genome Institute (JGI-PGF)"/>
            <person name="Walter F."/>
            <person name="Albersmeier A."/>
            <person name="Kalinowski J."/>
            <person name="Ruckert C."/>
        </authorList>
    </citation>
    <scope>NUCLEOTIDE SEQUENCE</scope>
    <source>
        <strain evidence="2">CGMCC 1.15360</strain>
    </source>
</reference>
<dbReference type="AlphaFoldDB" id="A0A917DW37"/>
<gene>
    <name evidence="2" type="ORF">GCM10010990_28200</name>
</gene>
<evidence type="ECO:0000313" key="2">
    <source>
        <dbReference type="EMBL" id="GGD76853.1"/>
    </source>
</evidence>
<dbReference type="RefSeq" id="WP_066769101.1">
    <property type="nucleotide sequence ID" value="NZ_BMIP01000007.1"/>
</dbReference>
<accession>A0A917DW37</accession>
<evidence type="ECO:0000259" key="1">
    <source>
        <dbReference type="Pfam" id="PF19975"/>
    </source>
</evidence>
<organism evidence="2 3">
    <name type="scientific">Croceicoccus mobilis</name>
    <dbReference type="NCBI Taxonomy" id="1703339"/>
    <lineage>
        <taxon>Bacteria</taxon>
        <taxon>Pseudomonadati</taxon>
        <taxon>Pseudomonadota</taxon>
        <taxon>Alphaproteobacteria</taxon>
        <taxon>Sphingomonadales</taxon>
        <taxon>Erythrobacteraceae</taxon>
        <taxon>Croceicoccus</taxon>
    </lineage>
</organism>
<comment type="caution">
    <text evidence="2">The sequence shown here is derived from an EMBL/GenBank/DDBJ whole genome shotgun (WGS) entry which is preliminary data.</text>
</comment>
<dbReference type="OrthoDB" id="9758793at2"/>
<protein>
    <recommendedName>
        <fullName evidence="1">Double-GTPase 1 domain-containing protein</fullName>
    </recommendedName>
</protein>
<dbReference type="Pfam" id="PF19975">
    <property type="entry name" value="DO-GTPase1"/>
    <property type="match status" value="1"/>
</dbReference>
<sequence length="284" mass="32064">MTTETILFAGPSAAGKSNYLFRAWLSIAKSREGRLRTNGTPDELDYIWEGSNRQLSGEFAQKTQLDVSEMIVIPLMVDERKLELTVPDRPGEDWSNLYFDRRFPGHWDELITSASGILFFLPSQIPDDPIDRMQTDQFGGSNATMAQGKDMSLSGPPMQTLITDVIMMCVERRRQLNGRPMKLGIVVTAWDMLHDEDQWIGPLDHLRQEHKLLHDFVSTNADVLDMSVFGVSLFGGDLNDEEFRAEVLAGEPSRMGYTFHNLQGAVERSDDVLLPIKWALDALD</sequence>
<dbReference type="EMBL" id="BMIP01000007">
    <property type="protein sequence ID" value="GGD76853.1"/>
    <property type="molecule type" value="Genomic_DNA"/>
</dbReference>
<evidence type="ECO:0000313" key="3">
    <source>
        <dbReference type="Proteomes" id="UP000612349"/>
    </source>
</evidence>
<keyword evidence="3" id="KW-1185">Reference proteome</keyword>
<dbReference type="Proteomes" id="UP000612349">
    <property type="component" value="Unassembled WGS sequence"/>
</dbReference>
<name>A0A917DW37_9SPHN</name>
<dbReference type="InterPro" id="IPR045530">
    <property type="entry name" value="DO-GTPase1"/>
</dbReference>